<feature type="transmembrane region" description="Helical" evidence="1">
    <location>
        <begin position="122"/>
        <end position="142"/>
    </location>
</feature>
<evidence type="ECO:0008006" key="5">
    <source>
        <dbReference type="Google" id="ProtNLM"/>
    </source>
</evidence>
<dbReference type="EMBL" id="LATX01001595">
    <property type="protein sequence ID" value="KTB40236.1"/>
    <property type="molecule type" value="Genomic_DNA"/>
</dbReference>
<keyword evidence="1" id="KW-1133">Transmembrane helix</keyword>
<feature type="signal peptide" evidence="2">
    <location>
        <begin position="1"/>
        <end position="22"/>
    </location>
</feature>
<dbReference type="AlphaFoldDB" id="A0A0W0FV85"/>
<name>A0A0W0FV85_MONRR</name>
<proteinExistence type="predicted"/>
<evidence type="ECO:0000313" key="3">
    <source>
        <dbReference type="EMBL" id="KTB40236.1"/>
    </source>
</evidence>
<keyword evidence="1" id="KW-0812">Transmembrane</keyword>
<dbReference type="eggNOG" id="ENOG502T139">
    <property type="taxonomic scope" value="Eukaryota"/>
</dbReference>
<evidence type="ECO:0000313" key="4">
    <source>
        <dbReference type="Proteomes" id="UP000054988"/>
    </source>
</evidence>
<dbReference type="Proteomes" id="UP000054988">
    <property type="component" value="Unassembled WGS sequence"/>
</dbReference>
<evidence type="ECO:0000256" key="2">
    <source>
        <dbReference type="SAM" id="SignalP"/>
    </source>
</evidence>
<reference evidence="3 4" key="1">
    <citation type="submission" date="2015-12" db="EMBL/GenBank/DDBJ databases">
        <title>Draft genome sequence of Moniliophthora roreri, the causal agent of frosty pod rot of cacao.</title>
        <authorList>
            <person name="Aime M.C."/>
            <person name="Diaz-Valderrama J.R."/>
            <person name="Kijpornyongpan T."/>
            <person name="Phillips-Mora W."/>
        </authorList>
    </citation>
    <scope>NUCLEOTIDE SEQUENCE [LARGE SCALE GENOMIC DNA]</scope>
    <source>
        <strain evidence="3 4">MCA 2952</strain>
    </source>
</reference>
<feature type="chain" id="PRO_5006902154" description="Sc15 protein" evidence="2">
    <location>
        <begin position="23"/>
        <end position="162"/>
    </location>
</feature>
<protein>
    <recommendedName>
        <fullName evidence="5">Sc15 protein</fullName>
    </recommendedName>
</protein>
<accession>A0A0W0FV85</accession>
<gene>
    <name evidence="3" type="ORF">WG66_7183</name>
</gene>
<sequence>MFFSHIISFFFVFLTLGLVTYANPVTATDGNEVVKRQQADSIEAVFTNLKASTDSILPQIDALIDATDDNIAPLITQLTEAFSTADTDLTAFNAKGGDGKPHNKDELAKVIAGILITIVNKLLLSVELLLAGVLKLVAILLIDVAARLRSISWGLVLATLGL</sequence>
<keyword evidence="1" id="KW-0472">Membrane</keyword>
<comment type="caution">
    <text evidence="3">The sequence shown here is derived from an EMBL/GenBank/DDBJ whole genome shotgun (WGS) entry which is preliminary data.</text>
</comment>
<keyword evidence="2" id="KW-0732">Signal</keyword>
<evidence type="ECO:0000256" key="1">
    <source>
        <dbReference type="SAM" id="Phobius"/>
    </source>
</evidence>
<organism evidence="3 4">
    <name type="scientific">Moniliophthora roreri</name>
    <name type="common">Frosty pod rot fungus</name>
    <name type="synonym">Monilia roreri</name>
    <dbReference type="NCBI Taxonomy" id="221103"/>
    <lineage>
        <taxon>Eukaryota</taxon>
        <taxon>Fungi</taxon>
        <taxon>Dikarya</taxon>
        <taxon>Basidiomycota</taxon>
        <taxon>Agaricomycotina</taxon>
        <taxon>Agaricomycetes</taxon>
        <taxon>Agaricomycetidae</taxon>
        <taxon>Agaricales</taxon>
        <taxon>Marasmiineae</taxon>
        <taxon>Marasmiaceae</taxon>
        <taxon>Moniliophthora</taxon>
    </lineage>
</organism>